<name>A0ACC0C944_CATRO</name>
<evidence type="ECO:0000313" key="1">
    <source>
        <dbReference type="EMBL" id="KAI5681281.1"/>
    </source>
</evidence>
<keyword evidence="2" id="KW-1185">Reference proteome</keyword>
<dbReference type="EMBL" id="CM044701">
    <property type="protein sequence ID" value="KAI5681281.1"/>
    <property type="molecule type" value="Genomic_DNA"/>
</dbReference>
<protein>
    <submittedName>
        <fullName evidence="1">Uncharacterized protein</fullName>
    </submittedName>
</protein>
<reference evidence="2" key="1">
    <citation type="journal article" date="2023" name="Nat. Plants">
        <title>Single-cell RNA sequencing provides a high-resolution roadmap for understanding the multicellular compartmentation of specialized metabolism.</title>
        <authorList>
            <person name="Sun S."/>
            <person name="Shen X."/>
            <person name="Li Y."/>
            <person name="Li Y."/>
            <person name="Wang S."/>
            <person name="Li R."/>
            <person name="Zhang H."/>
            <person name="Shen G."/>
            <person name="Guo B."/>
            <person name="Wei J."/>
            <person name="Xu J."/>
            <person name="St-Pierre B."/>
            <person name="Chen S."/>
            <person name="Sun C."/>
        </authorList>
    </citation>
    <scope>NUCLEOTIDE SEQUENCE [LARGE SCALE GENOMIC DNA]</scope>
</reference>
<evidence type="ECO:0000313" key="2">
    <source>
        <dbReference type="Proteomes" id="UP001060085"/>
    </source>
</evidence>
<sequence>MELRRAAQNILHHVIPSNPECLVSGTPPTVITKGRPQVYRLCQSRMRQVPVSSCTQPHMKNNFPLPPLYEQWSWWCQSKISSWNVHLNNCLTDWHELYVSDFFQYMVLLI</sequence>
<gene>
    <name evidence="1" type="ORF">M9H77_02508</name>
</gene>
<accession>A0ACC0C944</accession>
<comment type="caution">
    <text evidence="1">The sequence shown here is derived from an EMBL/GenBank/DDBJ whole genome shotgun (WGS) entry which is preliminary data.</text>
</comment>
<dbReference type="Proteomes" id="UP001060085">
    <property type="component" value="Linkage Group LG01"/>
</dbReference>
<proteinExistence type="predicted"/>
<organism evidence="1 2">
    <name type="scientific">Catharanthus roseus</name>
    <name type="common">Madagascar periwinkle</name>
    <name type="synonym">Vinca rosea</name>
    <dbReference type="NCBI Taxonomy" id="4058"/>
    <lineage>
        <taxon>Eukaryota</taxon>
        <taxon>Viridiplantae</taxon>
        <taxon>Streptophyta</taxon>
        <taxon>Embryophyta</taxon>
        <taxon>Tracheophyta</taxon>
        <taxon>Spermatophyta</taxon>
        <taxon>Magnoliopsida</taxon>
        <taxon>eudicotyledons</taxon>
        <taxon>Gunneridae</taxon>
        <taxon>Pentapetalae</taxon>
        <taxon>asterids</taxon>
        <taxon>lamiids</taxon>
        <taxon>Gentianales</taxon>
        <taxon>Apocynaceae</taxon>
        <taxon>Rauvolfioideae</taxon>
        <taxon>Vinceae</taxon>
        <taxon>Catharanthinae</taxon>
        <taxon>Catharanthus</taxon>
    </lineage>
</organism>